<dbReference type="InterPro" id="IPR052050">
    <property type="entry name" value="SecEffector_AnkRepeat"/>
</dbReference>
<evidence type="ECO:0000313" key="3">
    <source>
        <dbReference type="Proteomes" id="UP000332933"/>
    </source>
</evidence>
<gene>
    <name evidence="2" type="primary">Aste57867_16590</name>
    <name evidence="1" type="ORF">As57867_016533</name>
    <name evidence="2" type="ORF">ASTE57867_16590</name>
</gene>
<evidence type="ECO:0000313" key="2">
    <source>
        <dbReference type="EMBL" id="VFT93361.1"/>
    </source>
</evidence>
<proteinExistence type="predicted"/>
<dbReference type="PANTHER" id="PTHR46586:SF3">
    <property type="entry name" value="ANKYRIN REPEAT-CONTAINING PROTEIN"/>
    <property type="match status" value="1"/>
</dbReference>
<dbReference type="AlphaFoldDB" id="A0A485L659"/>
<dbReference type="PANTHER" id="PTHR46586">
    <property type="entry name" value="ANKYRIN REPEAT-CONTAINING PROTEIN"/>
    <property type="match status" value="1"/>
</dbReference>
<reference evidence="1" key="2">
    <citation type="submission" date="2019-06" db="EMBL/GenBank/DDBJ databases">
        <title>Genomics analysis of Aphanomyces spp. identifies a new class of oomycete effector associated with host adaptation.</title>
        <authorList>
            <person name="Gaulin E."/>
        </authorList>
    </citation>
    <scope>NUCLEOTIDE SEQUENCE</scope>
    <source>
        <strain evidence="1">CBS 578.67</strain>
    </source>
</reference>
<evidence type="ECO:0000313" key="1">
    <source>
        <dbReference type="EMBL" id="KAF0692333.1"/>
    </source>
</evidence>
<dbReference type="Proteomes" id="UP000332933">
    <property type="component" value="Unassembled WGS sequence"/>
</dbReference>
<accession>A0A485L659</accession>
<name>A0A485L659_9STRA</name>
<dbReference type="InterPro" id="IPR036770">
    <property type="entry name" value="Ankyrin_rpt-contain_sf"/>
</dbReference>
<dbReference type="EMBL" id="CAADRA010005919">
    <property type="protein sequence ID" value="VFT93361.1"/>
    <property type="molecule type" value="Genomic_DNA"/>
</dbReference>
<reference evidence="2 3" key="1">
    <citation type="submission" date="2019-03" db="EMBL/GenBank/DDBJ databases">
        <authorList>
            <person name="Gaulin E."/>
            <person name="Dumas B."/>
        </authorList>
    </citation>
    <scope>NUCLEOTIDE SEQUENCE [LARGE SCALE GENOMIC DNA]</scope>
    <source>
        <strain evidence="2">CBS 568.67</strain>
    </source>
</reference>
<dbReference type="Gene3D" id="1.25.40.20">
    <property type="entry name" value="Ankyrin repeat-containing domain"/>
    <property type="match status" value="1"/>
</dbReference>
<organism evidence="2 3">
    <name type="scientific">Aphanomyces stellatus</name>
    <dbReference type="NCBI Taxonomy" id="120398"/>
    <lineage>
        <taxon>Eukaryota</taxon>
        <taxon>Sar</taxon>
        <taxon>Stramenopiles</taxon>
        <taxon>Oomycota</taxon>
        <taxon>Saprolegniomycetes</taxon>
        <taxon>Saprolegniales</taxon>
        <taxon>Verrucalvaceae</taxon>
        <taxon>Aphanomyces</taxon>
    </lineage>
</organism>
<protein>
    <submittedName>
        <fullName evidence="2">Aste57867_16590 protein</fullName>
    </submittedName>
</protein>
<dbReference type="SUPFAM" id="SSF140860">
    <property type="entry name" value="Pseudo ankyrin repeat-like"/>
    <property type="match status" value="1"/>
</dbReference>
<keyword evidence="3" id="KW-1185">Reference proteome</keyword>
<dbReference type="EMBL" id="VJMH01005898">
    <property type="protein sequence ID" value="KAF0692333.1"/>
    <property type="molecule type" value="Genomic_DNA"/>
</dbReference>
<sequence length="244" mass="26903">MCMITHLHAKGRVGTTDAIDLATANGHLNVVTFLETKGYVCTTRAIEKAVVNGHTDVVAFLYAKWPEITATVVGPLESAAANGRLRILQFLDANGMMGRTTSAEAIQLASATDHKVCVEWLQAVRDETMSDSKVGDINDLEGHRDDLAQSLDVDKRVESFQAFWRTCPKAIDFIHPERHPIFAKLDGLITLFRDNNLLLSLAADENSFSLMRSTMATAITLPLYCNTIRSVTTCRSNIRSARHV</sequence>